<dbReference type="STRING" id="94624.Bpet3207"/>
<evidence type="ECO:0000313" key="4">
    <source>
        <dbReference type="Proteomes" id="UP000001225"/>
    </source>
</evidence>
<feature type="signal peptide" evidence="2">
    <location>
        <begin position="1"/>
        <end position="26"/>
    </location>
</feature>
<protein>
    <submittedName>
        <fullName evidence="3">Secreted protein</fullName>
    </submittedName>
</protein>
<dbReference type="InterPro" id="IPR005064">
    <property type="entry name" value="BUG"/>
</dbReference>
<dbReference type="Gene3D" id="3.40.190.10">
    <property type="entry name" value="Periplasmic binding protein-like II"/>
    <property type="match status" value="1"/>
</dbReference>
<evidence type="ECO:0000256" key="1">
    <source>
        <dbReference type="ARBA" id="ARBA00006987"/>
    </source>
</evidence>
<dbReference type="PIRSF" id="PIRSF017082">
    <property type="entry name" value="YflP"/>
    <property type="match status" value="1"/>
</dbReference>
<dbReference type="SUPFAM" id="SSF53850">
    <property type="entry name" value="Periplasmic binding protein-like II"/>
    <property type="match status" value="1"/>
</dbReference>
<dbReference type="InterPro" id="IPR042100">
    <property type="entry name" value="Bug_dom1"/>
</dbReference>
<accession>A9IUI6</accession>
<evidence type="ECO:0000313" key="3">
    <source>
        <dbReference type="EMBL" id="CAP43549.1"/>
    </source>
</evidence>
<dbReference type="Proteomes" id="UP000001225">
    <property type="component" value="Chromosome"/>
</dbReference>
<gene>
    <name evidence="3" type="primary">bug62</name>
    <name evidence="3" type="ordered locus">Bpet3207</name>
</gene>
<proteinExistence type="inferred from homology"/>
<keyword evidence="2" id="KW-0732">Signal</keyword>
<dbReference type="EMBL" id="AM902716">
    <property type="protein sequence ID" value="CAP43549.1"/>
    <property type="molecule type" value="Genomic_DNA"/>
</dbReference>
<feature type="chain" id="PRO_5002739078" evidence="2">
    <location>
        <begin position="27"/>
        <end position="326"/>
    </location>
</feature>
<dbReference type="Pfam" id="PF03401">
    <property type="entry name" value="TctC"/>
    <property type="match status" value="1"/>
</dbReference>
<name>A9IUI6_BORPD</name>
<dbReference type="PANTHER" id="PTHR42928">
    <property type="entry name" value="TRICARBOXYLATE-BINDING PROTEIN"/>
    <property type="match status" value="1"/>
</dbReference>
<reference evidence="3 4" key="1">
    <citation type="journal article" date="2008" name="BMC Genomics">
        <title>The missing link: Bordetella petrii is endowed with both the metabolic versatility of environmental bacteria and virulence traits of pathogenic Bordetellae.</title>
        <authorList>
            <person name="Gross R."/>
            <person name="Guzman C.A."/>
            <person name="Sebaihia M."/>
            <person name="Martins Dos Santos V.A."/>
            <person name="Pieper D.H."/>
            <person name="Koebnik R."/>
            <person name="Lechner M."/>
            <person name="Bartels D."/>
            <person name="Buhrmester J."/>
            <person name="Choudhuri J.V."/>
            <person name="Ebensen T."/>
            <person name="Gaigalat L."/>
            <person name="Herrmann S."/>
            <person name="Khachane A.N."/>
            <person name="Larisch C."/>
            <person name="Link S."/>
            <person name="Linke B."/>
            <person name="Meyer F."/>
            <person name="Mormann S."/>
            <person name="Nakunst D."/>
            <person name="Rueckert C."/>
            <person name="Schneiker-Bekel S."/>
            <person name="Schulze K."/>
            <person name="Vorhoelter F.J."/>
            <person name="Yevsa T."/>
            <person name="Engle J.T."/>
            <person name="Goldman W.E."/>
            <person name="Puehler A."/>
            <person name="Goebel U.B."/>
            <person name="Goesmann A."/>
            <person name="Bloecker H."/>
            <person name="Kaiser O."/>
            <person name="Martinez-Arias R."/>
        </authorList>
    </citation>
    <scope>NUCLEOTIDE SEQUENCE [LARGE SCALE GENOMIC DNA]</scope>
    <source>
        <strain evidence="4">ATCC BAA-461 / DSM 12804 / CCUG 43448 / CIP 107267 / Se-1111R</strain>
    </source>
</reference>
<sequence>MKAWTQAAAAATLALATVLAPPASQAQPAYPTRSVTLVVPFPPGGTTDILARLLANELGQQWKQTVVVENKPGASGTIFSEQLARAEPDGYTLMLTATHHVINPSLYKNLRYDTRKDFTPIAEVAAVPNVLVVNPSFPAQDAQQLIAYAKAHPGQVNFGSAGTGGANHLSGELFKSMTGIDMVHIPYKGAAPALNDLLGGQIPVMFDSVPGVLQHIQAGKLRALGVTSLKRSAALPDVPTLDEAGVKGFEAMAWFGLYAPGNMPPALSKQISTAVLAALQSPQIKQQFAKQGAEPGTMSQPEFAGFVNAEIDKWAKVIADAHISIQ</sequence>
<dbReference type="CDD" id="cd13578">
    <property type="entry name" value="PBP2_Bug27"/>
    <property type="match status" value="1"/>
</dbReference>
<evidence type="ECO:0000256" key="2">
    <source>
        <dbReference type="SAM" id="SignalP"/>
    </source>
</evidence>
<dbReference type="Gene3D" id="3.40.190.150">
    <property type="entry name" value="Bordetella uptake gene, domain 1"/>
    <property type="match status" value="1"/>
</dbReference>
<dbReference type="KEGG" id="bpt:Bpet3207"/>
<comment type="similarity">
    <text evidence="1">Belongs to the UPF0065 (bug) family.</text>
</comment>
<dbReference type="AlphaFoldDB" id="A9IUI6"/>
<dbReference type="PANTHER" id="PTHR42928:SF5">
    <property type="entry name" value="BLR1237 PROTEIN"/>
    <property type="match status" value="1"/>
</dbReference>
<dbReference type="eggNOG" id="COG3181">
    <property type="taxonomic scope" value="Bacteria"/>
</dbReference>
<organism evidence="3 4">
    <name type="scientific">Bordetella petrii (strain ATCC BAA-461 / DSM 12804 / CCUG 43448 / CIP 107267 / Se-1111R)</name>
    <dbReference type="NCBI Taxonomy" id="340100"/>
    <lineage>
        <taxon>Bacteria</taxon>
        <taxon>Pseudomonadati</taxon>
        <taxon>Pseudomonadota</taxon>
        <taxon>Betaproteobacteria</taxon>
        <taxon>Burkholderiales</taxon>
        <taxon>Alcaligenaceae</taxon>
        <taxon>Bordetella</taxon>
    </lineage>
</organism>
<keyword evidence="4" id="KW-1185">Reference proteome</keyword>